<evidence type="ECO:0000256" key="2">
    <source>
        <dbReference type="SAM" id="Phobius"/>
    </source>
</evidence>
<feature type="compositionally biased region" description="Pro residues" evidence="1">
    <location>
        <begin position="1223"/>
        <end position="1234"/>
    </location>
</feature>
<dbReference type="PANTHER" id="PTHR34457">
    <property type="entry name" value="EMBRYO DEFECTIVE 2410"/>
    <property type="match status" value="1"/>
</dbReference>
<organism evidence="3 4">
    <name type="scientific">Nicotiana attenuata</name>
    <name type="common">Coyote tobacco</name>
    <dbReference type="NCBI Taxonomy" id="49451"/>
    <lineage>
        <taxon>Eukaryota</taxon>
        <taxon>Viridiplantae</taxon>
        <taxon>Streptophyta</taxon>
        <taxon>Embryophyta</taxon>
        <taxon>Tracheophyta</taxon>
        <taxon>Spermatophyta</taxon>
        <taxon>Magnoliopsida</taxon>
        <taxon>eudicotyledons</taxon>
        <taxon>Gunneridae</taxon>
        <taxon>Pentapetalae</taxon>
        <taxon>asterids</taxon>
        <taxon>lamiids</taxon>
        <taxon>Solanales</taxon>
        <taxon>Solanaceae</taxon>
        <taxon>Nicotianoideae</taxon>
        <taxon>Nicotianeae</taxon>
        <taxon>Nicotiana</taxon>
    </lineage>
</organism>
<evidence type="ECO:0000313" key="4">
    <source>
        <dbReference type="Proteomes" id="UP000187609"/>
    </source>
</evidence>
<keyword evidence="4" id="KW-1185">Reference proteome</keyword>
<keyword evidence="2" id="KW-0472">Membrane</keyword>
<sequence>MEIMHAKIHSPFLGLPLQCDLNRRKSRNYISGVRSSRRGVYKCRCLKKGDWITQGVKFTHSCGRNVELLWKSFALRSGTLMCSVREPLARSKGLVKSLVPVWEEGLFFVRCSIFGAVISGVCLLLWYGQLKAKSYIEAKLLPSVCALLSEYVQRELDFGRVRSISPLSITLESCSFGPHSEEFSCGELPTVKLRIRPFSSLSRGKIVVDAVLSNPSILVVQKQNYTWLGLPFSEGSPLSRLSDEEGIDLRTKIRRIAREEAATRWARERDVAAREAVEKGYLLPEGNSFLLDDDFSKNVATTLARIVTSESFFCMDEKLHWRDQHHMDAGGEYDLKHADLEKTFGAKVPPSGTRFWSKIIPDALRQRFKKANGRDLSAAGIAARRRILERSASAACLYFKGPSNANLGVCCPPYEAYDVANPAIFPVKSEGDTSPSVSSPTISEEVVNPVDNSEGNLFTSNAKRNVFDCGSSSEGIPDKVETCQLDLTCQKMLGTYPLPVEKCGSDCIDGLAVLRDPFLLTLVRLCKALSVSEKLSSTNMGDRTADGPGESSEEIAADIINRGANSRDDSHRFEEQVQQSHWGTSDIRQGNASSGSGFTVLEPLPLQHPSKTLQSWSPKSALYSFVKNLGQLGANSIVKPMERLKFEMSPRVEDIVAELVDGDDGKHASSVEKMVPVILDSVHFSGGSLMLLAYGDTEPREMENVTGHVKFQNHYGRVHVQLNGNCKMWRSDIRSDNGGWLSTDVYVDMTEQKWHANLKIVNLFVPLFERILEIPITWSKGRASGEVHMCMDKGESFPNLHGQLDVTGLAFQIYDAPSGFWDMSASLCFRAQRIFLHNTSGWFGDVPLEASGDFGINPEEGEFHLMCQVPSVEVNALMKTFKMKPLLFPLAGSVTAVFNCQGPLDIPVFVGSALVSRKIANLANEFPKSAAYEAVISNKEAGAVAAIDRVPFSYISANFTFNTDNCVADLYGIRASLTDGGEIRGAGNAWICPEEQTAKILHGGKRWFDGNFMKLERWIGQEGCVDPRFFGDTVMVNLVGLPIHLWCVNLFRKVGDLLGGFVNVICSLHDMSRVRLMVRKGGRVPVSIKVDDGEMGYIVWLSIEFRPMMLPLKVDENEGKVRKGGEIGGVRGGRVVEKGGTLMPEAMDERVVIERKKGNVNFEFWKERKNPNKGKRHPYPWISEQGCKGRKDWFSNKKGVNRLHPKESIGTYPQKGQTYRNPTVPPLKPGPEDPVVPNDRNHYSGEAKSSNKGVCVSCCDPSKAPELPKMLGNSNSCFSGAGNAPAPAPAQKNGSGQVGKAPATNLVLDNATVAGQVPEYGTVHIRNSPATAMEMENATAGVSVLENGIDHAGIAQATATVLENATAAVPWAGNGTFHTRNASATVTVPENVANTVPRAGNGSFLSINAPATVTVPENATVVVPRAGNGTFHTRNALATTMMLENRMDDAPMTGNGFVQVGSVSATTILLENAIAHLRKFPGYLFWSSINKDAQGALASLEDRRNFTRAEDSASKSRLDRFLVSTDWEEMVPDVLQVPLPRLTSDHSPIMLDGNRRRSLCIPFRFENMWLQASDFEDTVDVWWNGYVVTGTPSFRLASKLKC</sequence>
<evidence type="ECO:0000256" key="1">
    <source>
        <dbReference type="SAM" id="MobiDB-lite"/>
    </source>
</evidence>
<comment type="caution">
    <text evidence="3">The sequence shown here is derived from an EMBL/GenBank/DDBJ whole genome shotgun (WGS) entry which is preliminary data.</text>
</comment>
<dbReference type="InterPro" id="IPR036691">
    <property type="entry name" value="Endo/exonu/phosph_ase_sf"/>
</dbReference>
<gene>
    <name evidence="3" type="ORF">A4A49_14511</name>
</gene>
<keyword evidence="2" id="KW-0812">Transmembrane</keyword>
<dbReference type="Proteomes" id="UP000187609">
    <property type="component" value="Unassembled WGS sequence"/>
</dbReference>
<keyword evidence="2" id="KW-1133">Transmembrane helix</keyword>
<proteinExistence type="predicted"/>
<evidence type="ECO:0000313" key="3">
    <source>
        <dbReference type="EMBL" id="OIT37244.1"/>
    </source>
</evidence>
<dbReference type="InterPro" id="IPR053022">
    <property type="entry name" value="Chloroplast_translocon_comp"/>
</dbReference>
<reference evidence="3" key="1">
    <citation type="submission" date="2016-11" db="EMBL/GenBank/DDBJ databases">
        <title>The genome of Nicotiana attenuata.</title>
        <authorList>
            <person name="Xu S."/>
            <person name="Brockmoeller T."/>
            <person name="Gaquerel E."/>
            <person name="Navarro A."/>
            <person name="Kuhl H."/>
            <person name="Gase K."/>
            <person name="Ling Z."/>
            <person name="Zhou W."/>
            <person name="Kreitzer C."/>
            <person name="Stanke M."/>
            <person name="Tang H."/>
            <person name="Lyons E."/>
            <person name="Pandey P."/>
            <person name="Pandey S.P."/>
            <person name="Timmermann B."/>
            <person name="Baldwin I.T."/>
        </authorList>
    </citation>
    <scope>NUCLEOTIDE SEQUENCE [LARGE SCALE GENOMIC DNA]</scope>
    <source>
        <strain evidence="3">UT</strain>
    </source>
</reference>
<dbReference type="PANTHER" id="PTHR34457:SF3">
    <property type="entry name" value="PROTEIN TIC236, CHLOROPLASTIC"/>
    <property type="match status" value="1"/>
</dbReference>
<feature type="region of interest" description="Disordered" evidence="1">
    <location>
        <begin position="1204"/>
        <end position="1238"/>
    </location>
</feature>
<dbReference type="EMBL" id="MJEQ01000334">
    <property type="protein sequence ID" value="OIT37244.1"/>
    <property type="molecule type" value="Genomic_DNA"/>
</dbReference>
<dbReference type="STRING" id="49451.A0A314L8L1"/>
<protein>
    <submittedName>
        <fullName evidence="3">Uncharacterized protein</fullName>
    </submittedName>
</protein>
<feature type="transmembrane region" description="Helical" evidence="2">
    <location>
        <begin position="106"/>
        <end position="127"/>
    </location>
</feature>
<dbReference type="Gramene" id="OIT37244">
    <property type="protein sequence ID" value="OIT37244"/>
    <property type="gene ID" value="A4A49_14511"/>
</dbReference>
<name>A0A314L8L1_NICAT</name>
<dbReference type="SUPFAM" id="SSF56219">
    <property type="entry name" value="DNase I-like"/>
    <property type="match status" value="1"/>
</dbReference>
<accession>A0A314L8L1</accession>